<evidence type="ECO:0000256" key="6">
    <source>
        <dbReference type="SAM" id="Phobius"/>
    </source>
</evidence>
<feature type="domain" description="Major facilitator superfamily (MFS) profile" evidence="7">
    <location>
        <begin position="26"/>
        <end position="428"/>
    </location>
</feature>
<keyword evidence="9" id="KW-1185">Reference proteome</keyword>
<keyword evidence="4 6" id="KW-1133">Transmembrane helix</keyword>
<keyword evidence="2" id="KW-0813">Transport</keyword>
<evidence type="ECO:0000256" key="5">
    <source>
        <dbReference type="ARBA" id="ARBA00023136"/>
    </source>
</evidence>
<dbReference type="InterPro" id="IPR011701">
    <property type="entry name" value="MFS"/>
</dbReference>
<accession>A0ABN6VCX2</accession>
<dbReference type="Proteomes" id="UP001317629">
    <property type="component" value="Chromosome"/>
</dbReference>
<feature type="transmembrane region" description="Helical" evidence="6">
    <location>
        <begin position="370"/>
        <end position="393"/>
    </location>
</feature>
<evidence type="ECO:0000256" key="2">
    <source>
        <dbReference type="ARBA" id="ARBA00022448"/>
    </source>
</evidence>
<dbReference type="InterPro" id="IPR020846">
    <property type="entry name" value="MFS_dom"/>
</dbReference>
<dbReference type="Pfam" id="PF07690">
    <property type="entry name" value="MFS_1"/>
    <property type="match status" value="1"/>
</dbReference>
<feature type="transmembrane region" description="Helical" evidence="6">
    <location>
        <begin position="117"/>
        <end position="138"/>
    </location>
</feature>
<feature type="transmembrane region" description="Helical" evidence="6">
    <location>
        <begin position="150"/>
        <end position="175"/>
    </location>
</feature>
<gene>
    <name evidence="8" type="ORF">SS37A_06080</name>
</gene>
<feature type="transmembrane region" description="Helical" evidence="6">
    <location>
        <begin position="249"/>
        <end position="270"/>
    </location>
</feature>
<evidence type="ECO:0000256" key="1">
    <source>
        <dbReference type="ARBA" id="ARBA00004141"/>
    </source>
</evidence>
<reference evidence="8 9" key="1">
    <citation type="journal article" date="2023" name="Int. J. Syst. Evol. Microbiol.">
        <title>Methylocystis iwaonis sp. nov., a type II methane-oxidizing bacterium from surface soil of a rice paddy field in Japan, and emended description of the genus Methylocystis (ex Whittenbury et al. 1970) Bowman et al. 1993.</title>
        <authorList>
            <person name="Kaise H."/>
            <person name="Sawadogo J.B."/>
            <person name="Alam M.S."/>
            <person name="Ueno C."/>
            <person name="Dianou D."/>
            <person name="Shinjo R."/>
            <person name="Asakawa S."/>
        </authorList>
    </citation>
    <scope>NUCLEOTIDE SEQUENCE [LARGE SCALE GENOMIC DNA]</scope>
    <source>
        <strain evidence="8 9">SS37A-Re</strain>
    </source>
</reference>
<evidence type="ECO:0000259" key="7">
    <source>
        <dbReference type="PROSITE" id="PS50850"/>
    </source>
</evidence>
<feature type="transmembrane region" description="Helical" evidence="6">
    <location>
        <begin position="92"/>
        <end position="111"/>
    </location>
</feature>
<organism evidence="8 9">
    <name type="scientific">Methylocystis iwaonis</name>
    <dbReference type="NCBI Taxonomy" id="2885079"/>
    <lineage>
        <taxon>Bacteria</taxon>
        <taxon>Pseudomonadati</taxon>
        <taxon>Pseudomonadota</taxon>
        <taxon>Alphaproteobacteria</taxon>
        <taxon>Hyphomicrobiales</taxon>
        <taxon>Methylocystaceae</taxon>
        <taxon>Methylocystis</taxon>
    </lineage>
</organism>
<dbReference type="InterPro" id="IPR036259">
    <property type="entry name" value="MFS_trans_sf"/>
</dbReference>
<dbReference type="PANTHER" id="PTHR43791:SF36">
    <property type="entry name" value="TRANSPORTER, PUTATIVE (AFU_ORTHOLOGUE AFUA_6G08340)-RELATED"/>
    <property type="match status" value="1"/>
</dbReference>
<protein>
    <submittedName>
        <fullName evidence="8">MFS transporter</fullName>
    </submittedName>
</protein>
<keyword evidence="3 6" id="KW-0812">Transmembrane</keyword>
<feature type="transmembrane region" description="Helical" evidence="6">
    <location>
        <begin position="405"/>
        <end position="424"/>
    </location>
</feature>
<evidence type="ECO:0000313" key="8">
    <source>
        <dbReference type="EMBL" id="BDV33079.1"/>
    </source>
</evidence>
<dbReference type="CDD" id="cd17319">
    <property type="entry name" value="MFS_ExuT_GudP_like"/>
    <property type="match status" value="1"/>
</dbReference>
<evidence type="ECO:0000256" key="4">
    <source>
        <dbReference type="ARBA" id="ARBA00022989"/>
    </source>
</evidence>
<feature type="transmembrane region" description="Helical" evidence="6">
    <location>
        <begin position="61"/>
        <end position="80"/>
    </location>
</feature>
<sequence>MTLTLDRPAAIPVDGDRVVAKVAWRLVPLLAAGFFVSYLDRVNVGFAALTMNKELGFTPEFYGWAAGVFFIGYCLLEAPSNYVMHRVGARLWLARIMVSWGVIAAATAFIWSENSFVVLRVLLGAAEAGFPPGVILYLTYWVPAAQRARILAGFLIAVPLGSAIGSPISGMILSAMDGVSGVAGWRWLYFLEALPSIALGLVCFFYLPDRLADAKWLAPSERRWLEAALAREAPAHEENYWRALADPRILTIGVAYFGLVLALYGLSFWLPQIIKGFGASILAAGFLTAIPHGCGAVAMWLWSRSSDRRGETVAHTASAAIVASVGLACAAYAPTPVLAMVALTVAALGSAAALPTFWSFCTSTIGATDAVVGVALINSIGNLSGLAGPYFIGVVKGATGEFSDALLVLAAGPLLGAAMIWRIGRASRDARK</sequence>
<feature type="transmembrane region" description="Helical" evidence="6">
    <location>
        <begin position="313"/>
        <end position="333"/>
    </location>
</feature>
<proteinExistence type="predicted"/>
<feature type="transmembrane region" description="Helical" evidence="6">
    <location>
        <begin position="339"/>
        <end position="358"/>
    </location>
</feature>
<evidence type="ECO:0000256" key="3">
    <source>
        <dbReference type="ARBA" id="ARBA00022692"/>
    </source>
</evidence>
<keyword evidence="5 6" id="KW-0472">Membrane</keyword>
<name>A0ABN6VCX2_9HYPH</name>
<dbReference type="Gene3D" id="1.20.1250.20">
    <property type="entry name" value="MFS general substrate transporter like domains"/>
    <property type="match status" value="2"/>
</dbReference>
<evidence type="ECO:0000313" key="9">
    <source>
        <dbReference type="Proteomes" id="UP001317629"/>
    </source>
</evidence>
<feature type="transmembrane region" description="Helical" evidence="6">
    <location>
        <begin position="187"/>
        <end position="207"/>
    </location>
</feature>
<dbReference type="RefSeq" id="WP_281930382.1">
    <property type="nucleotide sequence ID" value="NZ_AP027142.1"/>
</dbReference>
<dbReference type="PROSITE" id="PS50850">
    <property type="entry name" value="MFS"/>
    <property type="match status" value="1"/>
</dbReference>
<dbReference type="EMBL" id="AP027142">
    <property type="protein sequence ID" value="BDV33079.1"/>
    <property type="molecule type" value="Genomic_DNA"/>
</dbReference>
<feature type="transmembrane region" description="Helical" evidence="6">
    <location>
        <begin position="26"/>
        <end position="49"/>
    </location>
</feature>
<dbReference type="PANTHER" id="PTHR43791">
    <property type="entry name" value="PERMEASE-RELATED"/>
    <property type="match status" value="1"/>
</dbReference>
<comment type="subcellular location">
    <subcellularLocation>
        <location evidence="1">Membrane</location>
        <topology evidence="1">Multi-pass membrane protein</topology>
    </subcellularLocation>
</comment>
<feature type="transmembrane region" description="Helical" evidence="6">
    <location>
        <begin position="276"/>
        <end position="301"/>
    </location>
</feature>
<dbReference type="SUPFAM" id="SSF103473">
    <property type="entry name" value="MFS general substrate transporter"/>
    <property type="match status" value="1"/>
</dbReference>